<dbReference type="InterPro" id="IPR001128">
    <property type="entry name" value="Cyt_P450"/>
</dbReference>
<keyword evidence="6 7" id="KW-0503">Monooxygenase</keyword>
<dbReference type="GO" id="GO:0016705">
    <property type="term" value="F:oxidoreductase activity, acting on paired donors, with incorporation or reduction of molecular oxygen"/>
    <property type="evidence" value="ECO:0007669"/>
    <property type="project" value="InterPro"/>
</dbReference>
<dbReference type="Proteomes" id="UP000035579">
    <property type="component" value="Chromosome"/>
</dbReference>
<evidence type="ECO:0000313" key="11">
    <source>
        <dbReference type="Proteomes" id="UP000256345"/>
    </source>
</evidence>
<sequence>MSAAPPEAPTAHPTAAIGQDYNPFDPAFQSNPYPFYARARNEAPVAYCPQFNVWAVTSHELITHVLKSPTLFSSLHNLEYTVVLPAEIEALLATGHYPHAPGLFNNDPPGHTRVRALFSKAFTAQRVAEMEAGIRTLTEGLVEQFAHQGHVDLVAGLAHPLPMTVIADLLGVPREDMHRVKQWHDSWMTLFSPQTPLEEQRVAARSCVDYQNYYAGLLADRAAHPTGDLTTALVQARVDGENPFTAAEMISQMMILLSAGHETTTSLISSLLYNLLRNPEQWQAVRDDPKLLEAAIEETVRFTSPVQMEPRVAKKDTELGGVAIPQGARLNIIYGSGNRDERAFPDPETFNVHRPQPARHMGFGWGIHFCIGAPLARLEARVALEVLRERLPHLRLAPGFMPEYEPSFFFRALKKLELVWDSQA</sequence>
<evidence type="ECO:0000256" key="5">
    <source>
        <dbReference type="ARBA" id="ARBA00023004"/>
    </source>
</evidence>
<evidence type="ECO:0000256" key="7">
    <source>
        <dbReference type="RuleBase" id="RU000461"/>
    </source>
</evidence>
<dbReference type="InterPro" id="IPR002397">
    <property type="entry name" value="Cyt_P450_B"/>
</dbReference>
<keyword evidence="3 7" id="KW-0479">Metal-binding</keyword>
<dbReference type="PRINTS" id="PR00359">
    <property type="entry name" value="BP450"/>
</dbReference>
<evidence type="ECO:0000313" key="9">
    <source>
        <dbReference type="EMBL" id="REG32181.1"/>
    </source>
</evidence>
<dbReference type="EMBL" id="QUMU01000005">
    <property type="protein sequence ID" value="REG32181.1"/>
    <property type="molecule type" value="Genomic_DNA"/>
</dbReference>
<keyword evidence="11" id="KW-1185">Reference proteome</keyword>
<dbReference type="GO" id="GO:0004497">
    <property type="term" value="F:monooxygenase activity"/>
    <property type="evidence" value="ECO:0007669"/>
    <property type="project" value="UniProtKB-KW"/>
</dbReference>
<dbReference type="Proteomes" id="UP000256345">
    <property type="component" value="Unassembled WGS sequence"/>
</dbReference>
<dbReference type="GO" id="GO:0020037">
    <property type="term" value="F:heme binding"/>
    <property type="evidence" value="ECO:0007669"/>
    <property type="project" value="InterPro"/>
</dbReference>
<dbReference type="Pfam" id="PF00067">
    <property type="entry name" value="p450"/>
    <property type="match status" value="1"/>
</dbReference>
<proteinExistence type="inferred from homology"/>
<evidence type="ECO:0000256" key="3">
    <source>
        <dbReference type="ARBA" id="ARBA00022723"/>
    </source>
</evidence>
<dbReference type="SUPFAM" id="SSF48264">
    <property type="entry name" value="Cytochrome P450"/>
    <property type="match status" value="1"/>
</dbReference>
<dbReference type="AlphaFoldDB" id="A0AAC8QFJ4"/>
<dbReference type="RefSeq" id="WP_047859780.1">
    <property type="nucleotide sequence ID" value="NZ_CP011509.1"/>
</dbReference>
<protein>
    <submittedName>
        <fullName evidence="8 9">Cytochrome P450</fullName>
    </submittedName>
</protein>
<dbReference type="FunFam" id="1.10.630.10:FF:000018">
    <property type="entry name" value="Cytochrome P450 monooxygenase"/>
    <property type="match status" value="1"/>
</dbReference>
<dbReference type="Gene3D" id="1.10.630.10">
    <property type="entry name" value="Cytochrome P450"/>
    <property type="match status" value="1"/>
</dbReference>
<comment type="similarity">
    <text evidence="1 7">Belongs to the cytochrome P450 family.</text>
</comment>
<keyword evidence="2 7" id="KW-0349">Heme</keyword>
<reference evidence="9 11" key="2">
    <citation type="submission" date="2018-08" db="EMBL/GenBank/DDBJ databases">
        <title>Genomic Encyclopedia of Archaeal and Bacterial Type Strains, Phase II (KMG-II): from individual species to whole genera.</title>
        <authorList>
            <person name="Goeker M."/>
        </authorList>
    </citation>
    <scope>NUCLEOTIDE SEQUENCE [LARGE SCALE GENOMIC DNA]</scope>
    <source>
        <strain evidence="9 11">DSM 2261</strain>
    </source>
</reference>
<keyword evidence="5 7" id="KW-0408">Iron</keyword>
<dbReference type="EMBL" id="CP011509">
    <property type="protein sequence ID" value="AKJ06506.1"/>
    <property type="molecule type" value="Genomic_DNA"/>
</dbReference>
<keyword evidence="4 7" id="KW-0560">Oxidoreductase</keyword>
<evidence type="ECO:0000313" key="8">
    <source>
        <dbReference type="EMBL" id="AKJ06506.1"/>
    </source>
</evidence>
<evidence type="ECO:0000256" key="6">
    <source>
        <dbReference type="ARBA" id="ARBA00023033"/>
    </source>
</evidence>
<accession>A0AAC8QFJ4</accession>
<organism evidence="8 10">
    <name type="scientific">Archangium gephyra</name>
    <dbReference type="NCBI Taxonomy" id="48"/>
    <lineage>
        <taxon>Bacteria</taxon>
        <taxon>Pseudomonadati</taxon>
        <taxon>Myxococcota</taxon>
        <taxon>Myxococcia</taxon>
        <taxon>Myxococcales</taxon>
        <taxon>Cystobacterineae</taxon>
        <taxon>Archangiaceae</taxon>
        <taxon>Archangium</taxon>
    </lineage>
</organism>
<evidence type="ECO:0000256" key="2">
    <source>
        <dbReference type="ARBA" id="ARBA00022617"/>
    </source>
</evidence>
<dbReference type="PANTHER" id="PTHR46696">
    <property type="entry name" value="P450, PUTATIVE (EUROFUNG)-RELATED"/>
    <property type="match status" value="1"/>
</dbReference>
<evidence type="ECO:0000256" key="1">
    <source>
        <dbReference type="ARBA" id="ARBA00010617"/>
    </source>
</evidence>
<dbReference type="GO" id="GO:0005506">
    <property type="term" value="F:iron ion binding"/>
    <property type="evidence" value="ECO:0007669"/>
    <property type="project" value="InterPro"/>
</dbReference>
<dbReference type="PROSITE" id="PS00086">
    <property type="entry name" value="CYTOCHROME_P450"/>
    <property type="match status" value="1"/>
</dbReference>
<name>A0AAC8QFJ4_9BACT</name>
<dbReference type="CDD" id="cd11078">
    <property type="entry name" value="CYP130-like"/>
    <property type="match status" value="1"/>
</dbReference>
<dbReference type="PRINTS" id="PR00385">
    <property type="entry name" value="P450"/>
</dbReference>
<dbReference type="KEGG" id="age:AA314_08132"/>
<reference evidence="8 10" key="1">
    <citation type="submission" date="2015-05" db="EMBL/GenBank/DDBJ databases">
        <title>Genome assembly of Archangium gephyra DSM 2261.</title>
        <authorList>
            <person name="Sharma G."/>
            <person name="Subramanian S."/>
        </authorList>
    </citation>
    <scope>NUCLEOTIDE SEQUENCE [LARGE SCALE GENOMIC DNA]</scope>
    <source>
        <strain evidence="8 10">DSM 2261</strain>
    </source>
</reference>
<gene>
    <name evidence="8" type="ORF">AA314_08132</name>
    <name evidence="9" type="ORF">ATI61_105509</name>
</gene>
<evidence type="ECO:0000313" key="10">
    <source>
        <dbReference type="Proteomes" id="UP000035579"/>
    </source>
</evidence>
<evidence type="ECO:0000256" key="4">
    <source>
        <dbReference type="ARBA" id="ARBA00023002"/>
    </source>
</evidence>
<dbReference type="InterPro" id="IPR036396">
    <property type="entry name" value="Cyt_P450_sf"/>
</dbReference>
<dbReference type="PANTHER" id="PTHR46696:SF1">
    <property type="entry name" value="CYTOCHROME P450 YJIB-RELATED"/>
    <property type="match status" value="1"/>
</dbReference>
<dbReference type="InterPro" id="IPR017972">
    <property type="entry name" value="Cyt_P450_CS"/>
</dbReference>